<keyword evidence="1" id="KW-0472">Membrane</keyword>
<keyword evidence="1" id="KW-0812">Transmembrane</keyword>
<sequence>MNLQNGQLHSEFELSYYEHQPEPDVRRDPNYVLLLFLVLIGLFVLAMGAIFLTNGQLPFVN</sequence>
<accession>A0A4R4E5H3</accession>
<dbReference type="EMBL" id="SKFH01000001">
    <property type="protein sequence ID" value="TCZ74729.1"/>
    <property type="molecule type" value="Genomic_DNA"/>
</dbReference>
<dbReference type="Proteomes" id="UP000295164">
    <property type="component" value="Unassembled WGS sequence"/>
</dbReference>
<organism evidence="2 3">
    <name type="scientific">Flaviaesturariibacter aridisoli</name>
    <dbReference type="NCBI Taxonomy" id="2545761"/>
    <lineage>
        <taxon>Bacteria</taxon>
        <taxon>Pseudomonadati</taxon>
        <taxon>Bacteroidota</taxon>
        <taxon>Chitinophagia</taxon>
        <taxon>Chitinophagales</taxon>
        <taxon>Chitinophagaceae</taxon>
        <taxon>Flaviaestuariibacter</taxon>
    </lineage>
</organism>
<gene>
    <name evidence="2" type="ORF">E0486_00045</name>
</gene>
<evidence type="ECO:0000313" key="2">
    <source>
        <dbReference type="EMBL" id="TCZ74729.1"/>
    </source>
</evidence>
<protein>
    <submittedName>
        <fullName evidence="2">Uncharacterized protein</fullName>
    </submittedName>
</protein>
<keyword evidence="1" id="KW-1133">Transmembrane helix</keyword>
<proteinExistence type="predicted"/>
<comment type="caution">
    <text evidence="2">The sequence shown here is derived from an EMBL/GenBank/DDBJ whole genome shotgun (WGS) entry which is preliminary data.</text>
</comment>
<reference evidence="2 3" key="1">
    <citation type="submission" date="2019-03" db="EMBL/GenBank/DDBJ databases">
        <authorList>
            <person name="Kim M.K.M."/>
        </authorList>
    </citation>
    <scope>NUCLEOTIDE SEQUENCE [LARGE SCALE GENOMIC DNA]</scope>
    <source>
        <strain evidence="2 3">17J68-15</strain>
    </source>
</reference>
<dbReference type="RefSeq" id="WP_131850085.1">
    <property type="nucleotide sequence ID" value="NZ_SKFH01000001.1"/>
</dbReference>
<feature type="transmembrane region" description="Helical" evidence="1">
    <location>
        <begin position="31"/>
        <end position="52"/>
    </location>
</feature>
<keyword evidence="3" id="KW-1185">Reference proteome</keyword>
<dbReference type="AlphaFoldDB" id="A0A4R4E5H3"/>
<name>A0A4R4E5H3_9BACT</name>
<evidence type="ECO:0000313" key="3">
    <source>
        <dbReference type="Proteomes" id="UP000295164"/>
    </source>
</evidence>
<evidence type="ECO:0000256" key="1">
    <source>
        <dbReference type="SAM" id="Phobius"/>
    </source>
</evidence>